<feature type="region of interest" description="Disordered" evidence="1">
    <location>
        <begin position="1"/>
        <end position="36"/>
    </location>
</feature>
<gene>
    <name evidence="2" type="ORF">GCM10012286_61960</name>
</gene>
<proteinExistence type="predicted"/>
<reference evidence="3" key="1">
    <citation type="journal article" date="2019" name="Int. J. Syst. Evol. Microbiol.">
        <title>The Global Catalogue of Microorganisms (GCM) 10K type strain sequencing project: providing services to taxonomists for standard genome sequencing and annotation.</title>
        <authorList>
            <consortium name="The Broad Institute Genomics Platform"/>
            <consortium name="The Broad Institute Genome Sequencing Center for Infectious Disease"/>
            <person name="Wu L."/>
            <person name="Ma J."/>
        </authorList>
    </citation>
    <scope>NUCLEOTIDE SEQUENCE [LARGE SCALE GENOMIC DNA]</scope>
    <source>
        <strain evidence="3">CGMCC 4.7349</strain>
    </source>
</reference>
<evidence type="ECO:0000313" key="3">
    <source>
        <dbReference type="Proteomes" id="UP000656881"/>
    </source>
</evidence>
<comment type="caution">
    <text evidence="2">The sequence shown here is derived from an EMBL/GenBank/DDBJ whole genome shotgun (WGS) entry which is preliminary data.</text>
</comment>
<organism evidence="2 3">
    <name type="scientific">Streptomyces lasiicapitis</name>
    <dbReference type="NCBI Taxonomy" id="1923961"/>
    <lineage>
        <taxon>Bacteria</taxon>
        <taxon>Bacillati</taxon>
        <taxon>Actinomycetota</taxon>
        <taxon>Actinomycetes</taxon>
        <taxon>Kitasatosporales</taxon>
        <taxon>Streptomycetaceae</taxon>
        <taxon>Streptomyces</taxon>
    </lineage>
</organism>
<sequence length="49" mass="4872">MNLVLAQVGGDGPADPTGVHARGPTQVRGAGGAVRSREHGAAIIATKRP</sequence>
<evidence type="ECO:0000256" key="1">
    <source>
        <dbReference type="SAM" id="MobiDB-lite"/>
    </source>
</evidence>
<accession>A0ABQ2ML90</accession>
<evidence type="ECO:0000313" key="2">
    <source>
        <dbReference type="EMBL" id="GGO53776.1"/>
    </source>
</evidence>
<protein>
    <submittedName>
        <fullName evidence="2">Uncharacterized protein</fullName>
    </submittedName>
</protein>
<dbReference type="Proteomes" id="UP000656881">
    <property type="component" value="Unassembled WGS sequence"/>
</dbReference>
<keyword evidence="3" id="KW-1185">Reference proteome</keyword>
<dbReference type="EMBL" id="BMNG01000015">
    <property type="protein sequence ID" value="GGO53776.1"/>
    <property type="molecule type" value="Genomic_DNA"/>
</dbReference>
<name>A0ABQ2ML90_9ACTN</name>